<accession>A0A0B7FK32</accession>
<name>A0A0B7FK32_THACB</name>
<dbReference type="AlphaFoldDB" id="A0A0B7FK32"/>
<reference evidence="1 2" key="1">
    <citation type="submission" date="2014-11" db="EMBL/GenBank/DDBJ databases">
        <authorList>
            <person name="Wibberg Daniel"/>
        </authorList>
    </citation>
    <scope>NUCLEOTIDE SEQUENCE [LARGE SCALE GENOMIC DNA]</scope>
    <source>
        <strain evidence="1">Rhizoctonia solani AG1-IB 7/3/14</strain>
    </source>
</reference>
<gene>
    <name evidence="1" type="ORF">RSOLAG1IB_03102</name>
</gene>
<sequence>MESSMLPIALNTGSTYYNIFSHIRTPSEVSTFFAISALARAVLRTAPTALSILPLCESRNGVVRLMLLKKVIR</sequence>
<proteinExistence type="predicted"/>
<evidence type="ECO:0000313" key="2">
    <source>
        <dbReference type="Proteomes" id="UP000059188"/>
    </source>
</evidence>
<keyword evidence="2" id="KW-1185">Reference proteome</keyword>
<organism evidence="1 2">
    <name type="scientific">Thanatephorus cucumeris (strain AG1-IB / isolate 7/3/14)</name>
    <name type="common">Lettuce bottom rot fungus</name>
    <name type="synonym">Rhizoctonia solani</name>
    <dbReference type="NCBI Taxonomy" id="1108050"/>
    <lineage>
        <taxon>Eukaryota</taxon>
        <taxon>Fungi</taxon>
        <taxon>Dikarya</taxon>
        <taxon>Basidiomycota</taxon>
        <taxon>Agaricomycotina</taxon>
        <taxon>Agaricomycetes</taxon>
        <taxon>Cantharellales</taxon>
        <taxon>Ceratobasidiaceae</taxon>
        <taxon>Rhizoctonia</taxon>
        <taxon>Rhizoctonia solani AG-1</taxon>
    </lineage>
</organism>
<evidence type="ECO:0000313" key="1">
    <source>
        <dbReference type="EMBL" id="CEL58356.1"/>
    </source>
</evidence>
<dbReference type="EMBL" id="LN679102">
    <property type="protein sequence ID" value="CEL58356.1"/>
    <property type="molecule type" value="Genomic_DNA"/>
</dbReference>
<protein>
    <submittedName>
        <fullName evidence="1">Uncharacterized protein</fullName>
    </submittedName>
</protein>
<dbReference type="Proteomes" id="UP000059188">
    <property type="component" value="Unassembled WGS sequence"/>
</dbReference>